<dbReference type="OrthoDB" id="5390672at2759"/>
<accession>A0A2C5ZP29</accession>
<feature type="domain" description="Multiple myeloma tumor-associated protein 2-like N-terminal" evidence="2">
    <location>
        <begin position="11"/>
        <end position="96"/>
    </location>
</feature>
<dbReference type="PANTHER" id="PTHR14580">
    <property type="entry name" value="MULTIPLE MYELOMA TUMOR-ASSOCIATED PROTEIN 2 FAMILY MEMBER"/>
    <property type="match status" value="1"/>
</dbReference>
<dbReference type="InterPro" id="IPR039207">
    <property type="entry name" value="MMTAG2-like"/>
</dbReference>
<dbReference type="AlphaFoldDB" id="A0A2C5ZP29"/>
<dbReference type="PANTHER" id="PTHR14580:SF0">
    <property type="entry name" value="MULTIPLE MYELOMA TUMOR-ASSOCIATED PROTEIN 2"/>
    <property type="match status" value="1"/>
</dbReference>
<feature type="compositionally biased region" description="Basic and acidic residues" evidence="1">
    <location>
        <begin position="257"/>
        <end position="280"/>
    </location>
</feature>
<feature type="compositionally biased region" description="Basic and acidic residues" evidence="1">
    <location>
        <begin position="68"/>
        <end position="85"/>
    </location>
</feature>
<feature type="region of interest" description="Disordered" evidence="1">
    <location>
        <begin position="55"/>
        <end position="280"/>
    </location>
</feature>
<evidence type="ECO:0000313" key="3">
    <source>
        <dbReference type="EMBL" id="PHH83775.1"/>
    </source>
</evidence>
<name>A0A2C5ZP29_9HYPO</name>
<gene>
    <name evidence="3" type="ORF">CDD82_2647</name>
</gene>
<comment type="caution">
    <text evidence="3">The sequence shown here is derived from an EMBL/GenBank/DDBJ whole genome shotgun (WGS) entry which is preliminary data.</text>
</comment>
<keyword evidence="4" id="KW-1185">Reference proteome</keyword>
<organism evidence="3 4">
    <name type="scientific">Ophiocordyceps australis</name>
    <dbReference type="NCBI Taxonomy" id="1399860"/>
    <lineage>
        <taxon>Eukaryota</taxon>
        <taxon>Fungi</taxon>
        <taxon>Dikarya</taxon>
        <taxon>Ascomycota</taxon>
        <taxon>Pezizomycotina</taxon>
        <taxon>Sordariomycetes</taxon>
        <taxon>Hypocreomycetidae</taxon>
        <taxon>Hypocreales</taxon>
        <taxon>Ophiocordycipitaceae</taxon>
        <taxon>Ophiocordyceps</taxon>
    </lineage>
</organism>
<dbReference type="EMBL" id="NJEU01000002">
    <property type="protein sequence ID" value="PHH83775.1"/>
    <property type="molecule type" value="Genomic_DNA"/>
</dbReference>
<proteinExistence type="predicted"/>
<dbReference type="Proteomes" id="UP000224854">
    <property type="component" value="Unassembled WGS sequence"/>
</dbReference>
<reference evidence="3 4" key="1">
    <citation type="submission" date="2017-06" db="EMBL/GenBank/DDBJ databases">
        <title>Ant-infecting Ophiocordyceps genomes reveal a high diversity of potential behavioral manipulation genes and a possible major role for enterotoxins.</title>
        <authorList>
            <person name="De Bekker C."/>
            <person name="Evans H.C."/>
            <person name="Brachmann A."/>
            <person name="Hughes D.P."/>
        </authorList>
    </citation>
    <scope>NUCLEOTIDE SEQUENCE [LARGE SCALE GENOMIC DNA]</scope>
    <source>
        <strain evidence="3 4">1348a</strain>
    </source>
</reference>
<feature type="compositionally biased region" description="Basic residues" evidence="1">
    <location>
        <begin position="237"/>
        <end position="256"/>
    </location>
</feature>
<dbReference type="InterPro" id="IPR019315">
    <property type="entry name" value="MMTA2_N"/>
</dbReference>
<evidence type="ECO:0000313" key="4">
    <source>
        <dbReference type="Proteomes" id="UP000224854"/>
    </source>
</evidence>
<feature type="compositionally biased region" description="Basic and acidic residues" evidence="1">
    <location>
        <begin position="168"/>
        <end position="236"/>
    </location>
</feature>
<sequence length="280" mass="32275">MDLLASIRKTGSRGGVDFSWDQVANSAHRENYLGHSLKAPVGRWQQGRDLNWYAKSGSTAADDSAETDAERHERQRKEELRKVKEAEEDAMARALGLPPPQRNTTGANSVEIGEQRNAGTSQDGDADAKKDLAVTDSKQRNRDSGRREHRRHSSGDRSHWRHKRHVQPSRDVDGYRRDSGRDVHGHRRDSGRDADGRSRDSGRDGDGHKRDLGRNMDGHRRGPAHDGHYGRHDEQRHSRRERRSRSRSRSRHRRRERSRDGYRRRSRSREYYSGRGDGTR</sequence>
<evidence type="ECO:0000259" key="2">
    <source>
        <dbReference type="Pfam" id="PF10159"/>
    </source>
</evidence>
<protein>
    <recommendedName>
        <fullName evidence="2">Multiple myeloma tumor-associated protein 2-like N-terminal domain-containing protein</fullName>
    </recommendedName>
</protein>
<feature type="compositionally biased region" description="Basic and acidic residues" evidence="1">
    <location>
        <begin position="126"/>
        <end position="146"/>
    </location>
</feature>
<dbReference type="Pfam" id="PF10159">
    <property type="entry name" value="MMtag"/>
    <property type="match status" value="1"/>
</dbReference>
<evidence type="ECO:0000256" key="1">
    <source>
        <dbReference type="SAM" id="MobiDB-lite"/>
    </source>
</evidence>